<protein>
    <submittedName>
        <fullName evidence="1">Uncharacterized protein</fullName>
    </submittedName>
</protein>
<organism evidence="1 2">
    <name type="scientific">Vaccinium darrowii</name>
    <dbReference type="NCBI Taxonomy" id="229202"/>
    <lineage>
        <taxon>Eukaryota</taxon>
        <taxon>Viridiplantae</taxon>
        <taxon>Streptophyta</taxon>
        <taxon>Embryophyta</taxon>
        <taxon>Tracheophyta</taxon>
        <taxon>Spermatophyta</taxon>
        <taxon>Magnoliopsida</taxon>
        <taxon>eudicotyledons</taxon>
        <taxon>Gunneridae</taxon>
        <taxon>Pentapetalae</taxon>
        <taxon>asterids</taxon>
        <taxon>Ericales</taxon>
        <taxon>Ericaceae</taxon>
        <taxon>Vaccinioideae</taxon>
        <taxon>Vaccinieae</taxon>
        <taxon>Vaccinium</taxon>
    </lineage>
</organism>
<name>A0ACB7ZBP1_9ERIC</name>
<proteinExistence type="predicted"/>
<evidence type="ECO:0000313" key="2">
    <source>
        <dbReference type="Proteomes" id="UP000828048"/>
    </source>
</evidence>
<dbReference type="EMBL" id="CM037162">
    <property type="protein sequence ID" value="KAH7862881.1"/>
    <property type="molecule type" value="Genomic_DNA"/>
</dbReference>
<gene>
    <name evidence="1" type="ORF">Vadar_010605</name>
</gene>
<evidence type="ECO:0000313" key="1">
    <source>
        <dbReference type="EMBL" id="KAH7862881.1"/>
    </source>
</evidence>
<accession>A0ACB7ZBP1</accession>
<keyword evidence="2" id="KW-1185">Reference proteome</keyword>
<comment type="caution">
    <text evidence="1">The sequence shown here is derived from an EMBL/GenBank/DDBJ whole genome shotgun (WGS) entry which is preliminary data.</text>
</comment>
<dbReference type="Proteomes" id="UP000828048">
    <property type="component" value="Chromosome 12"/>
</dbReference>
<sequence>MGGSGLNGIVRVSRGINAATPVRDTVGHRFARSMRRRRSGADNGEILSSSWEERRSRTLSMKTQFIHENPVYQLKAHG</sequence>
<reference evidence="1 2" key="1">
    <citation type="journal article" date="2021" name="Hortic Res">
        <title>High-quality reference genome and annotation aids understanding of berry development for evergreen blueberry (Vaccinium darrowii).</title>
        <authorList>
            <person name="Yu J."/>
            <person name="Hulse-Kemp A.M."/>
            <person name="Babiker E."/>
            <person name="Staton M."/>
        </authorList>
    </citation>
    <scope>NUCLEOTIDE SEQUENCE [LARGE SCALE GENOMIC DNA]</scope>
    <source>
        <strain evidence="2">cv. NJ 8807/NJ 8810</strain>
        <tissue evidence="1">Young leaf</tissue>
    </source>
</reference>